<dbReference type="Gene3D" id="2.130.10.30">
    <property type="entry name" value="Regulator of chromosome condensation 1/beta-lactamase-inhibitor protein II"/>
    <property type="match status" value="2"/>
</dbReference>
<evidence type="ECO:0000256" key="2">
    <source>
        <dbReference type="PROSITE-ProRule" id="PRU00023"/>
    </source>
</evidence>
<feature type="region of interest" description="Disordered" evidence="4">
    <location>
        <begin position="962"/>
        <end position="1031"/>
    </location>
</feature>
<dbReference type="PROSITE" id="PS50088">
    <property type="entry name" value="ANK_REPEAT"/>
    <property type="match status" value="1"/>
</dbReference>
<comment type="caution">
    <text evidence="5">The sequence shown here is derived from an EMBL/GenBank/DDBJ whole genome shotgun (WGS) entry which is preliminary data.</text>
</comment>
<organism evidence="5 6">
    <name type="scientific">Cynara cardunculus var. scolymus</name>
    <name type="common">Globe artichoke</name>
    <name type="synonym">Cynara scolymus</name>
    <dbReference type="NCBI Taxonomy" id="59895"/>
    <lineage>
        <taxon>Eukaryota</taxon>
        <taxon>Viridiplantae</taxon>
        <taxon>Streptophyta</taxon>
        <taxon>Embryophyta</taxon>
        <taxon>Tracheophyta</taxon>
        <taxon>Spermatophyta</taxon>
        <taxon>Magnoliopsida</taxon>
        <taxon>eudicotyledons</taxon>
        <taxon>Gunneridae</taxon>
        <taxon>Pentapetalae</taxon>
        <taxon>asterids</taxon>
        <taxon>campanulids</taxon>
        <taxon>Asterales</taxon>
        <taxon>Asteraceae</taxon>
        <taxon>Carduoideae</taxon>
        <taxon>Cardueae</taxon>
        <taxon>Carduinae</taxon>
        <taxon>Cynara</taxon>
    </lineage>
</organism>
<dbReference type="PRINTS" id="PR00633">
    <property type="entry name" value="RCCNDNSATION"/>
</dbReference>
<gene>
    <name evidence="5" type="ORF">Ccrd_021718</name>
</gene>
<keyword evidence="6" id="KW-1185">Reference proteome</keyword>
<dbReference type="SUPFAM" id="SSF48403">
    <property type="entry name" value="Ankyrin repeat"/>
    <property type="match status" value="1"/>
</dbReference>
<dbReference type="PANTHER" id="PTHR22872">
    <property type="entry name" value="BTK-BINDING PROTEIN-RELATED"/>
    <property type="match status" value="1"/>
</dbReference>
<dbReference type="Gene3D" id="1.25.40.20">
    <property type="entry name" value="Ankyrin repeat-containing domain"/>
    <property type="match status" value="1"/>
</dbReference>
<dbReference type="Proteomes" id="UP000243975">
    <property type="component" value="Unassembled WGS sequence"/>
</dbReference>
<dbReference type="STRING" id="59895.A0A103Y015"/>
<dbReference type="Gramene" id="KVI00042">
    <property type="protein sequence ID" value="KVI00042"/>
    <property type="gene ID" value="Ccrd_021718"/>
</dbReference>
<dbReference type="PROSITE" id="PS50012">
    <property type="entry name" value="RCC1_3"/>
    <property type="match status" value="4"/>
</dbReference>
<sequence>MCDDPWLVMEHINLLYGQRKNLQSPNRKLSKSGISKDLWVVVREGSVVDVESALVLLKKNGGNINSRNAFGVTPLHIATWRNHTPIVKRLLEAGADPNARVALHFGHLAVASMLLKSDASIAIEDSKSRTPVDLLSGPVLQANGNRDNSEYFAKSVLHYAAYNLHIFDVLNSLLCVHLVVTELYSWGSGVNYQLGTGNAHIQKLPCKVESLHGSFLNSISSAKFHSVAVNARGEVHTWGFGRGGRLGHPDFDIHSNEDLLIYNRFLLLLSLQNHILQHLFAFSSGQAAVITPRQVTSGLGARRVKAIAAAKHHTVAATVGGEVFTWGSNREGQLGYTSVDTQPTPRRVSSLKSKIVAVAAANKHTAVVSDSGEVFTWGCNKEGQLGYGTSNSGSNYTPRVVEYLKGKVFTWGHRLVTPRRVVVARIIKKSGSTPLKFHRSARLHVVAIAAGMIHSSALTDDGALFYWLYLLCGKSLVSISAGKYWTAGVTGSGDVYMWDGKKRKDVPPVVTRLHGVKRATSVSVGETHLLVISSLYHPPYSLEIVDDSQSSKPKPREELLDDEDFAFNDNGSDEVSATNNVESKSIPTLKSLCEKVAAESLLEPRSALQLLEIADSLEAHDLKKHCEEIVIRNLDYILTVASHAIASASLDILWNLEKSLDSKSSDAWSHRRLPTTTATFPAIINSEEDSDNEIFRTRDNHNGKLALKKDLNQKFEGFFQPYDDANHEIVKQVRAIRKKLQQIEMLEVKQSKGYLLDNQQMAKIQSRLVLEGSLVELGVPIDAIGLKSTSLLTVEKGNKKAEGSKKQKKKSKQKSAQGGVEKVIEANGKQVDTAVKETPIGFKKDVSCIPESKRSASSSKKKNRKGGLSMFLNGALDDILKKDPSPPPTPKSEAPAWGGATILKGSTSLRKIQDEQGKTMGNKPAARKKDPLEVLPDVSIGDEYMLSSFFPSKPIPVASITSQVLDSERSTPPWVPSGTPPLGSRPSLRGIQLQQGKKQQTLSHSPKTRTTGFSPTSGQGAPSDSVGLNRWFKPEVETPSSIRSIQIEEKAIKDLKRFYSSVKIIKNES</sequence>
<dbReference type="SMART" id="SM00248">
    <property type="entry name" value="ANK"/>
    <property type="match status" value="1"/>
</dbReference>
<keyword evidence="1" id="KW-0677">Repeat</keyword>
<dbReference type="PROSITE" id="PS50297">
    <property type="entry name" value="ANK_REP_REGION"/>
    <property type="match status" value="1"/>
</dbReference>
<dbReference type="InterPro" id="IPR002110">
    <property type="entry name" value="Ankyrin_rpt"/>
</dbReference>
<feature type="repeat" description="RCC1" evidence="3">
    <location>
        <begin position="372"/>
        <end position="461"/>
    </location>
</feature>
<name>A0A103Y015_CYNCS</name>
<dbReference type="SUPFAM" id="SSF50985">
    <property type="entry name" value="RCC1/BLIP-II"/>
    <property type="match status" value="2"/>
</dbReference>
<feature type="repeat" description="RCC1" evidence="3">
    <location>
        <begin position="321"/>
        <end position="371"/>
    </location>
</feature>
<feature type="compositionally biased region" description="Basic and acidic residues" evidence="4">
    <location>
        <begin position="796"/>
        <end position="805"/>
    </location>
</feature>
<feature type="repeat" description="RCC1" evidence="3">
    <location>
        <begin position="181"/>
        <end position="232"/>
    </location>
</feature>
<evidence type="ECO:0000256" key="1">
    <source>
        <dbReference type="ARBA" id="ARBA00022737"/>
    </source>
</evidence>
<dbReference type="EMBL" id="LEKV01003401">
    <property type="protein sequence ID" value="KVI00042.1"/>
    <property type="molecule type" value="Genomic_DNA"/>
</dbReference>
<dbReference type="PANTHER" id="PTHR22872:SF2">
    <property type="entry name" value="INHIBITOR OF BRUTON TYROSINE KINASE"/>
    <property type="match status" value="1"/>
</dbReference>
<dbReference type="InterPro" id="IPR009091">
    <property type="entry name" value="RCC1/BLIP-II"/>
</dbReference>
<dbReference type="Pfam" id="PF00415">
    <property type="entry name" value="RCC1"/>
    <property type="match status" value="3"/>
</dbReference>
<accession>A0A103Y015</accession>
<evidence type="ECO:0000313" key="6">
    <source>
        <dbReference type="Proteomes" id="UP000243975"/>
    </source>
</evidence>
<feature type="region of interest" description="Disordered" evidence="4">
    <location>
        <begin position="796"/>
        <end position="821"/>
    </location>
</feature>
<evidence type="ECO:0000313" key="5">
    <source>
        <dbReference type="EMBL" id="KVI00042.1"/>
    </source>
</evidence>
<proteinExistence type="predicted"/>
<feature type="region of interest" description="Disordered" evidence="4">
    <location>
        <begin position="881"/>
        <end position="902"/>
    </location>
</feature>
<dbReference type="InterPro" id="IPR036770">
    <property type="entry name" value="Ankyrin_rpt-contain_sf"/>
</dbReference>
<feature type="compositionally biased region" description="Polar residues" evidence="4">
    <location>
        <begin position="992"/>
        <end position="1022"/>
    </location>
</feature>
<feature type="repeat" description="ANK" evidence="2">
    <location>
        <begin position="70"/>
        <end position="102"/>
    </location>
</feature>
<keyword evidence="2" id="KW-0040">ANK repeat</keyword>
<dbReference type="InterPro" id="IPR000408">
    <property type="entry name" value="Reg_chr_condens"/>
</dbReference>
<evidence type="ECO:0000256" key="3">
    <source>
        <dbReference type="PROSITE-ProRule" id="PRU00235"/>
    </source>
</evidence>
<dbReference type="Pfam" id="PF00023">
    <property type="entry name" value="Ank"/>
    <property type="match status" value="1"/>
</dbReference>
<feature type="repeat" description="RCC1" evidence="3">
    <location>
        <begin position="233"/>
        <end position="320"/>
    </location>
</feature>
<dbReference type="OMA" id="MTHSTIV"/>
<dbReference type="AlphaFoldDB" id="A0A103Y015"/>
<evidence type="ECO:0000256" key="4">
    <source>
        <dbReference type="SAM" id="MobiDB-lite"/>
    </source>
</evidence>
<protein>
    <submittedName>
        <fullName evidence="5">Ankyrin repeat-containing protein</fullName>
    </submittedName>
</protein>
<dbReference type="InterPro" id="IPR051625">
    <property type="entry name" value="Signaling_Regulatory_Domain"/>
</dbReference>
<reference evidence="5 6" key="1">
    <citation type="journal article" date="2016" name="Sci. Rep.">
        <title>The genome sequence of the outbreeding globe artichoke constructed de novo incorporating a phase-aware low-pass sequencing strategy of F1 progeny.</title>
        <authorList>
            <person name="Scaglione D."/>
            <person name="Reyes-Chin-Wo S."/>
            <person name="Acquadro A."/>
            <person name="Froenicke L."/>
            <person name="Portis E."/>
            <person name="Beitel C."/>
            <person name="Tirone M."/>
            <person name="Mauro R."/>
            <person name="Lo Monaco A."/>
            <person name="Mauromicale G."/>
            <person name="Faccioli P."/>
            <person name="Cattivelli L."/>
            <person name="Rieseberg L."/>
            <person name="Michelmore R."/>
            <person name="Lanteri S."/>
        </authorList>
    </citation>
    <scope>NUCLEOTIDE SEQUENCE [LARGE SCALE GENOMIC DNA]</scope>
    <source>
        <strain evidence="5">2C</strain>
    </source>
</reference>